<evidence type="ECO:0000313" key="2">
    <source>
        <dbReference type="EMBL" id="KZP24216.1"/>
    </source>
</evidence>
<feature type="domain" description="BTB" evidence="1">
    <location>
        <begin position="2466"/>
        <end position="2541"/>
    </location>
</feature>
<dbReference type="OrthoDB" id="1262810at2759"/>
<sequence>MAFGEKSSPTAAIAAILAAYPFSVGLLREFLQNSDDAKASTQTFVLDSRTHPNNSLYHPELAGTQGPALLACNDALFLDSDWEAVQRPHESSKVADTNKIGKYGVGFRSCYHVTDNPQILSGSSVAIFDPHHMFTETGGALFDFAKDSSKYADQLAGFDFFLEGNHAEPFPKTVVRLPLRTRAGALSSRIKNEVVEPSKIHKIFESFIEEELAIALLFLTSVTSIKIYEVDDSGSRCLAEAELVKGQPELRETGAEITTSYISGVNVSKENDADSKSWRIFSASYPRDEAAELLSERLGYDVAPALEKQKLRPNVAFAVPLDLESLKQNKGRLYTFLPLPLSTGFPCHVQALFALTPDRQHLRNSEETGLVEGVDSVIVEWNRLLFDTFIPNAWASMIPVLLYQDHFVDIFQAWPPSQPAAQGGDTSYWKKLPSEILRAIVRKKLAVWPVISRGLEHSFSELDSLLVADAADKEETLAALAAAGVEMTQPPPYIKALLENAGIHFTPLTPDTARVALLDNIAALSRMHSDTSAIKRIASYLLSAGNIALVIGLPLVQVANGQFISLEPLRPNQENHVLLDGDSLKVFRDSDSVAIDLTQLSPREAELFLTTGPTIVNIVRLDVERVLLYLKCAFANFGLDIHTPAAEAASDAVVQWLIWFWEWVGAWDLRTQLYRSIGSFALLPTERNILVPVAQGTMVNAPDSVSVRMALTSLGLSFIHPSMSQPARLPLVEQGLIKSAANGIHILERMSLSHADKMPNELADCLRGHILDSLVDFVRSTPLSAQQAQKLRALPMFPTLVMQEDGSTVIKEIRAIDHVTKVISVTQTKLLPAVPHIAYIKGCDVLKEALPDIFEQRNAAEMVSFAIENIVTQPKRLQCMIVAYIVDHRDNITDGQKRKLAQASFVAVGSQPSFELRPATELFNPDCAVADLYTKQDFYVPSTSSKEDKAIVQGLKALGLFRSKLTKEVIEERITYLSKCHTEKESYRPALNLLQIIVSDNFDAKDVPNLCSCRWLPCEDSNGLRTSAESHHPDAHPAALFDEVLPTLKMKYINTSLRHALGWQAPLHLDIIITQLDRVIKQASPSIQKLTTLVHEFGRRVDKLDNSDVGRLRGITSGRPWVPISKGCVAVTGRAVLSPRTNSMPPGFYRIPSSLSDDASVRKFFGLMGCAEKPNPAALHEELHLLNRLAVSEERTTTAVGLLTSLAELNCDSENQPLVPTIDGALHTIDVVFYNDIHWRDGSAMPRLPSGSYLAHPLVRYELAKQLQMTFLGHRETQFKALLKTSRDMVGESLTNRIKGVLLQYSVQQAFTEFIANAADAGAKDFAIMIDDWSAPSIRVLSPPFGQLQSHSSLIIHNDSVFSEDDFDGIMNLGRGGKGDRTDTIGQFGLGALTMFHFTDAAMIVSGKYVMFLDPCGRHLPVSGQYSALLSLSDVKSFFPDHLSSVDGLYGFSLESDIYQGTIFRLPLRKTESTLSEQSISASALRLLIDNHYWNIAAQTLMFTDIELIEAHHRDRQGKWHDIWTIKAKRGPEEQHDSNFTTQSLHIGASDERAEEDGEWSLLKYVTHDKLPSEFDSLATKHRLRHPIKIAFAAGPKASQSQGKLFATMPLPTPSGLPVHFHAPFILAPDRRSIRLDGVEAEYNKWLRETVAPPLYVFLLERSLFRPNQRKDRWLWWPVLNPSDPFTSSLYATHLAQTSRAICFSTTSQIISPSQATFFVDDKLAEVKLLRLIDTSNLVEIPKFIQAALGSRIRSLDPAFVKEAISADAEKVKAAFTAKTKKYATVQDIQDVVRFLRTEQDMMLQGLPLLPLANSTLAVFQEALNSAPYYAWDSFSQERSLFPSHRMVHPDFSIFGLEKNYNVSRLDGDAVQSLVSDRVKQSEKSENSDKDYGVWVISFWQGYKRMEIKEEHIATFPLVLTTTPNIHVSLEKCKTNTVLVLAENGVDTRLRSILECLGVTVIALELCPPVLQEILKSDIYTQATVWNVIRFFKSMPASSIAPRFTRLNAGDHAFLARWLTTSLVGPLPEDLKDTANHLPIWALLGDGNDFVAASRADMLSSDTMIFSADILHFAPAPLKQRLVAYSATLSYRFSKQGLTQQRLWSELGLKENRVLQPLDTAPYRRALVAVLESNQWEPNAPLVVPDGHNMLFKVRDLYSRSQPLFLSTFETCPDKLVHQDILDLEPRLRRYGLHTDMNFVSFLVCVSTIHNEAPDSARRVERATSLYRWYSETFPVQAEGQQWSQLNHFRFVPATVSQRAAPYSSAYLKDNIRDRDLVSPQEVLLPVHEAIAWTQKALFNPSDRLTIANQVIGVPTPIEAYMHLRVLALQIAPNYPPTLQLISDIRDTYNYLDKHTGDAEFRGALATHRDDALFLNVDNAEAAMGSWIWRSAAELYICTGPIKDMPNNNYWGVRKFLDSFSNLLRLAKVGEIKAAKAQAMPNSASEDELASMRSAFNDMRVKTELTDVTFIANDDDSEDRMHFHAHRVFLVSRSQYFHGLFCSSFEEAKPANEPFAVQDCGVDCLRETLDYLYTWKIPEAEDDDVLLEILKLADYWNIPVLFEAMQIRIINLGLISVDTYNTLRNIADQYRAVILQEACNVFETE</sequence>
<dbReference type="Gene3D" id="3.30.710.10">
    <property type="entry name" value="Potassium Channel Kv1.1, Chain A"/>
    <property type="match status" value="1"/>
</dbReference>
<dbReference type="InterPro" id="IPR052972">
    <property type="entry name" value="Sacsin_chaperone_reg"/>
</dbReference>
<protein>
    <recommendedName>
        <fullName evidence="1">BTB domain-containing protein</fullName>
    </recommendedName>
</protein>
<dbReference type="InterPro" id="IPR011333">
    <property type="entry name" value="SKP1/BTB/POZ_sf"/>
</dbReference>
<evidence type="ECO:0000313" key="3">
    <source>
        <dbReference type="Proteomes" id="UP000076532"/>
    </source>
</evidence>
<feature type="non-terminal residue" evidence="2">
    <location>
        <position position="2605"/>
    </location>
</feature>
<dbReference type="InterPro" id="IPR058210">
    <property type="entry name" value="SACS/Nov_dom"/>
</dbReference>
<dbReference type="Proteomes" id="UP000076532">
    <property type="component" value="Unassembled WGS sequence"/>
</dbReference>
<dbReference type="SUPFAM" id="SSF54695">
    <property type="entry name" value="POZ domain"/>
    <property type="match status" value="1"/>
</dbReference>
<dbReference type="NCBIfam" id="NF047352">
    <property type="entry name" value="P_loop_sacsin"/>
    <property type="match status" value="1"/>
</dbReference>
<name>A0A166MQP3_9AGAM</name>
<dbReference type="PROSITE" id="PS50097">
    <property type="entry name" value="BTB"/>
    <property type="match status" value="1"/>
</dbReference>
<proteinExistence type="predicted"/>
<evidence type="ECO:0000259" key="1">
    <source>
        <dbReference type="PROSITE" id="PS50097"/>
    </source>
</evidence>
<keyword evidence="3" id="KW-1185">Reference proteome</keyword>
<organism evidence="2 3">
    <name type="scientific">Athelia psychrophila</name>
    <dbReference type="NCBI Taxonomy" id="1759441"/>
    <lineage>
        <taxon>Eukaryota</taxon>
        <taxon>Fungi</taxon>
        <taxon>Dikarya</taxon>
        <taxon>Basidiomycota</taxon>
        <taxon>Agaricomycotina</taxon>
        <taxon>Agaricomycetes</taxon>
        <taxon>Agaricomycetidae</taxon>
        <taxon>Atheliales</taxon>
        <taxon>Atheliaceae</taxon>
        <taxon>Athelia</taxon>
    </lineage>
</organism>
<dbReference type="CDD" id="cd18186">
    <property type="entry name" value="BTB_POZ_ZBTB_KLHL-like"/>
    <property type="match status" value="1"/>
</dbReference>
<dbReference type="PANTHER" id="PTHR15600">
    <property type="entry name" value="SACSIN"/>
    <property type="match status" value="1"/>
</dbReference>
<dbReference type="PANTHER" id="PTHR15600:SF42">
    <property type="entry name" value="SACSIN"/>
    <property type="match status" value="1"/>
</dbReference>
<dbReference type="EMBL" id="KV417527">
    <property type="protein sequence ID" value="KZP24216.1"/>
    <property type="molecule type" value="Genomic_DNA"/>
</dbReference>
<dbReference type="SUPFAM" id="SSF55874">
    <property type="entry name" value="ATPase domain of HSP90 chaperone/DNA topoisomerase II/histidine kinase"/>
    <property type="match status" value="2"/>
</dbReference>
<dbReference type="SMART" id="SM00225">
    <property type="entry name" value="BTB"/>
    <property type="match status" value="1"/>
</dbReference>
<dbReference type="Pfam" id="PF00651">
    <property type="entry name" value="BTB"/>
    <property type="match status" value="1"/>
</dbReference>
<accession>A0A166MQP3</accession>
<gene>
    <name evidence="2" type="ORF">FIBSPDRAFT_425866</name>
</gene>
<dbReference type="STRING" id="436010.A0A166MQP3"/>
<reference evidence="2 3" key="1">
    <citation type="journal article" date="2016" name="Mol. Biol. Evol.">
        <title>Comparative Genomics of Early-Diverging Mushroom-Forming Fungi Provides Insights into the Origins of Lignocellulose Decay Capabilities.</title>
        <authorList>
            <person name="Nagy L.G."/>
            <person name="Riley R."/>
            <person name="Tritt A."/>
            <person name="Adam C."/>
            <person name="Daum C."/>
            <person name="Floudas D."/>
            <person name="Sun H."/>
            <person name="Yadav J.S."/>
            <person name="Pangilinan J."/>
            <person name="Larsson K.H."/>
            <person name="Matsuura K."/>
            <person name="Barry K."/>
            <person name="Labutti K."/>
            <person name="Kuo R."/>
            <person name="Ohm R.A."/>
            <person name="Bhattacharya S.S."/>
            <person name="Shirouzu T."/>
            <person name="Yoshinaga Y."/>
            <person name="Martin F.M."/>
            <person name="Grigoriev I.V."/>
            <person name="Hibbett D.S."/>
        </authorList>
    </citation>
    <scope>NUCLEOTIDE SEQUENCE [LARGE SCALE GENOMIC DNA]</scope>
    <source>
        <strain evidence="2 3">CBS 109695</strain>
    </source>
</reference>
<dbReference type="GO" id="GO:0030544">
    <property type="term" value="F:Hsp70 protein binding"/>
    <property type="evidence" value="ECO:0007669"/>
    <property type="project" value="TreeGrafter"/>
</dbReference>
<dbReference type="Pfam" id="PF25794">
    <property type="entry name" value="SACS"/>
    <property type="match status" value="2"/>
</dbReference>
<dbReference type="InterPro" id="IPR036890">
    <property type="entry name" value="HATPase_C_sf"/>
</dbReference>
<dbReference type="InterPro" id="IPR000210">
    <property type="entry name" value="BTB/POZ_dom"/>
</dbReference>